<feature type="binding site" evidence="3">
    <location>
        <position position="78"/>
    </location>
    <ligand>
        <name>Zn(2+)</name>
        <dbReference type="ChEBI" id="CHEBI:29105"/>
        <label>1</label>
        <note>catalytic</note>
    </ligand>
</feature>
<feature type="binding site" evidence="3">
    <location>
        <position position="129"/>
    </location>
    <ligand>
        <name>Zn(2+)</name>
        <dbReference type="ChEBI" id="CHEBI:29105"/>
        <label>2</label>
    </ligand>
</feature>
<feature type="binding site" evidence="2">
    <location>
        <position position="173"/>
    </location>
    <ligand>
        <name>dihydroxyacetone phosphate</name>
        <dbReference type="ChEBI" id="CHEBI:57642"/>
    </ligand>
</feature>
<protein>
    <submittedName>
        <fullName evidence="5">Class II aldolase</fullName>
        <ecNumber evidence="5">4.1.2.13</ecNumber>
    </submittedName>
</protein>
<comment type="cofactor">
    <cofactor evidence="3">
        <name>Zn(2+)</name>
        <dbReference type="ChEBI" id="CHEBI:29105"/>
    </cofactor>
    <text evidence="3">Binds 2 Zn(2+) ions per subunit. One is catalytic and the other provides a structural contribution.</text>
</comment>
<proteinExistence type="predicted"/>
<dbReference type="EC" id="4.1.2.13" evidence="5"/>
<comment type="caution">
    <text evidence="5">The sequence shown here is derived from an EMBL/GenBank/DDBJ whole genome shotgun (WGS) entry which is preliminary data.</text>
</comment>
<dbReference type="Pfam" id="PF01116">
    <property type="entry name" value="F_bP_aldolase"/>
    <property type="match status" value="1"/>
</dbReference>
<sequence>MEHLLYNAKKNKRAVGAFNIANMEALMGVIKAAEYSNTPIIIQIAEKRITHSPLYLLGPMMVNAAKKSKVDIAVQLDHGYSLDIIDEAIEYGFTSIMYDGSHFPIEENIKNTNMIYEHLKNKKVNLEAEIGVLSGNEGGGDMTEICTKSEDALYFYKKAKFDALAIAIGNAHGHYKGEPKLNFDVLTEIHDSVDSFLVLHGGTGIGENDFKKAISLGIAKINIATANFDAIVNASYDYFSKEKEYNYFSLNEKIIEKVFEVTTKHINIFNNK</sequence>
<dbReference type="GO" id="GO:0004332">
    <property type="term" value="F:fructose-bisphosphate aldolase activity"/>
    <property type="evidence" value="ECO:0007669"/>
    <property type="project" value="UniProtKB-EC"/>
</dbReference>
<gene>
    <name evidence="5" type="ORF">EPJ80_07155</name>
</gene>
<evidence type="ECO:0000256" key="1">
    <source>
        <dbReference type="PIRSR" id="PIRSR001359-1"/>
    </source>
</evidence>
<dbReference type="InterPro" id="IPR013785">
    <property type="entry name" value="Aldolase_TIM"/>
</dbReference>
<evidence type="ECO:0000256" key="4">
    <source>
        <dbReference type="SAM" id="Coils"/>
    </source>
</evidence>
<dbReference type="Proteomes" id="UP000325116">
    <property type="component" value="Unassembled WGS sequence"/>
</dbReference>
<reference evidence="5 6" key="1">
    <citation type="journal article" date="1992" name="Lakartidningen">
        <title>[Penicillin V and not amoxicillin is the first choice preparation in acute otitis].</title>
        <authorList>
            <person name="Kamme C."/>
            <person name="Lundgren K."/>
            <person name="Prellner K."/>
        </authorList>
    </citation>
    <scope>NUCLEOTIDE SEQUENCE [LARGE SCALE GENOMIC DNA]</scope>
    <source>
        <strain evidence="5 6">W1</strain>
    </source>
</reference>
<name>A0A5C8CGS5_9SPIR</name>
<dbReference type="PANTHER" id="PTHR30304">
    <property type="entry name" value="D-TAGATOSE-1,6-BISPHOSPHATE ALDOLASE"/>
    <property type="match status" value="1"/>
</dbReference>
<evidence type="ECO:0000256" key="3">
    <source>
        <dbReference type="PIRSR" id="PIRSR001359-3"/>
    </source>
</evidence>
<dbReference type="InterPro" id="IPR000771">
    <property type="entry name" value="FBA_II"/>
</dbReference>
<dbReference type="Gene3D" id="3.20.20.70">
    <property type="entry name" value="Aldolase class I"/>
    <property type="match status" value="1"/>
</dbReference>
<feature type="binding site" evidence="3">
    <location>
        <position position="172"/>
    </location>
    <ligand>
        <name>Zn(2+)</name>
        <dbReference type="ChEBI" id="CHEBI:29105"/>
        <label>1</label>
        <note>catalytic</note>
    </ligand>
</feature>
<dbReference type="InterPro" id="IPR050246">
    <property type="entry name" value="Class_II_FBP_aldolase"/>
</dbReference>
<feature type="active site" description="Proton donor" evidence="1">
    <location>
        <position position="77"/>
    </location>
</feature>
<dbReference type="EMBL" id="SAXT01000005">
    <property type="protein sequence ID" value="TXJ12116.1"/>
    <property type="molecule type" value="Genomic_DNA"/>
</dbReference>
<dbReference type="SUPFAM" id="SSF51569">
    <property type="entry name" value="Aldolase"/>
    <property type="match status" value="1"/>
</dbReference>
<keyword evidence="3" id="KW-0479">Metal-binding</keyword>
<dbReference type="PIRSF" id="PIRSF001359">
    <property type="entry name" value="F_bP_aldolase_II"/>
    <property type="match status" value="1"/>
</dbReference>
<evidence type="ECO:0000313" key="5">
    <source>
        <dbReference type="EMBL" id="TXJ12116.1"/>
    </source>
</evidence>
<dbReference type="CDD" id="cd00947">
    <property type="entry name" value="TBP_aldolase_IIB"/>
    <property type="match status" value="1"/>
</dbReference>
<feature type="binding site" evidence="3">
    <location>
        <position position="99"/>
    </location>
    <ligand>
        <name>Zn(2+)</name>
        <dbReference type="ChEBI" id="CHEBI:29105"/>
        <label>2</label>
    </ligand>
</feature>
<evidence type="ECO:0000256" key="2">
    <source>
        <dbReference type="PIRSR" id="PIRSR001359-2"/>
    </source>
</evidence>
<feature type="binding site" evidence="2">
    <location>
        <begin position="201"/>
        <end position="203"/>
    </location>
    <ligand>
        <name>dihydroxyacetone phosphate</name>
        <dbReference type="ChEBI" id="CHEBI:57642"/>
    </ligand>
</feature>
<dbReference type="AlphaFoldDB" id="A0A5C8CGS5"/>
<dbReference type="GO" id="GO:0008270">
    <property type="term" value="F:zinc ion binding"/>
    <property type="evidence" value="ECO:0007669"/>
    <property type="project" value="InterPro"/>
</dbReference>
<keyword evidence="3" id="KW-0862">Zinc</keyword>
<keyword evidence="4" id="KW-0175">Coiled coil</keyword>
<dbReference type="GO" id="GO:0005975">
    <property type="term" value="P:carbohydrate metabolic process"/>
    <property type="evidence" value="ECO:0007669"/>
    <property type="project" value="InterPro"/>
</dbReference>
<dbReference type="PANTHER" id="PTHR30304:SF0">
    <property type="entry name" value="D-TAGATOSE-1,6-BISPHOSPHATE ALDOLASE SUBUNIT GATY-RELATED"/>
    <property type="match status" value="1"/>
</dbReference>
<feature type="binding site" evidence="2">
    <location>
        <begin position="222"/>
        <end position="225"/>
    </location>
    <ligand>
        <name>dihydroxyacetone phosphate</name>
        <dbReference type="ChEBI" id="CHEBI:57642"/>
    </ligand>
</feature>
<keyword evidence="5" id="KW-0456">Lyase</keyword>
<feature type="binding site" evidence="3">
    <location>
        <position position="200"/>
    </location>
    <ligand>
        <name>Zn(2+)</name>
        <dbReference type="ChEBI" id="CHEBI:29105"/>
        <label>1</label>
        <note>catalytic</note>
    </ligand>
</feature>
<accession>A0A5C8CGS5</accession>
<organism evidence="5 6">
    <name type="scientific">Brachyspira aalborgi</name>
    <dbReference type="NCBI Taxonomy" id="29522"/>
    <lineage>
        <taxon>Bacteria</taxon>
        <taxon>Pseudomonadati</taxon>
        <taxon>Spirochaetota</taxon>
        <taxon>Spirochaetia</taxon>
        <taxon>Brachyspirales</taxon>
        <taxon>Brachyspiraceae</taxon>
        <taxon>Brachyspira</taxon>
    </lineage>
</organism>
<evidence type="ECO:0000313" key="6">
    <source>
        <dbReference type="Proteomes" id="UP000325116"/>
    </source>
</evidence>
<feature type="coiled-coil region" evidence="4">
    <location>
        <begin position="109"/>
        <end position="136"/>
    </location>
</feature>